<keyword evidence="3" id="KW-1185">Reference proteome</keyword>
<feature type="compositionally biased region" description="Pro residues" evidence="1">
    <location>
        <begin position="153"/>
        <end position="242"/>
    </location>
</feature>
<name>A0AAV2GNH8_9ROSI</name>
<sequence>MRCQAGALARGNSAGAAQHSYYQKPKMGIVGFEIQSSATVSSVFSSYTIMLIRKAIPKSAATAAPSLQLASAFTAGRMLPLCCEKKPNLFCSFVARSMVNGQYPTPPEVPGPSTPSEIPTKRTDYPTPLIQPEVPGLPTGPEIEIDPGRELPMQPPGIPEVPNPFPRRGPEIPVPPMPSPPPDVPFPRPPDKPPSPPRVPPDPDILPPSMPPEIPPSAPDPDILPPTTPPDIKPPPGPSVLF</sequence>
<organism evidence="2 3">
    <name type="scientific">Linum trigynum</name>
    <dbReference type="NCBI Taxonomy" id="586398"/>
    <lineage>
        <taxon>Eukaryota</taxon>
        <taxon>Viridiplantae</taxon>
        <taxon>Streptophyta</taxon>
        <taxon>Embryophyta</taxon>
        <taxon>Tracheophyta</taxon>
        <taxon>Spermatophyta</taxon>
        <taxon>Magnoliopsida</taxon>
        <taxon>eudicotyledons</taxon>
        <taxon>Gunneridae</taxon>
        <taxon>Pentapetalae</taxon>
        <taxon>rosids</taxon>
        <taxon>fabids</taxon>
        <taxon>Malpighiales</taxon>
        <taxon>Linaceae</taxon>
        <taxon>Linum</taxon>
    </lineage>
</organism>
<reference evidence="2 3" key="1">
    <citation type="submission" date="2024-04" db="EMBL/GenBank/DDBJ databases">
        <authorList>
            <person name="Fracassetti M."/>
        </authorList>
    </citation>
    <scope>NUCLEOTIDE SEQUENCE [LARGE SCALE GENOMIC DNA]</scope>
</reference>
<proteinExistence type="predicted"/>
<dbReference type="AlphaFoldDB" id="A0AAV2GNH8"/>
<feature type="compositionally biased region" description="Pro residues" evidence="1">
    <location>
        <begin position="104"/>
        <end position="113"/>
    </location>
</feature>
<gene>
    <name evidence="2" type="ORF">LTRI10_LOCUS50619</name>
</gene>
<dbReference type="EMBL" id="OZ034822">
    <property type="protein sequence ID" value="CAL1411248.1"/>
    <property type="molecule type" value="Genomic_DNA"/>
</dbReference>
<evidence type="ECO:0000256" key="1">
    <source>
        <dbReference type="SAM" id="MobiDB-lite"/>
    </source>
</evidence>
<evidence type="ECO:0000313" key="3">
    <source>
        <dbReference type="Proteomes" id="UP001497516"/>
    </source>
</evidence>
<protein>
    <submittedName>
        <fullName evidence="2">Uncharacterized protein</fullName>
    </submittedName>
</protein>
<evidence type="ECO:0000313" key="2">
    <source>
        <dbReference type="EMBL" id="CAL1411248.1"/>
    </source>
</evidence>
<dbReference type="Proteomes" id="UP001497516">
    <property type="component" value="Chromosome 9"/>
</dbReference>
<feature type="region of interest" description="Disordered" evidence="1">
    <location>
        <begin position="104"/>
        <end position="242"/>
    </location>
</feature>
<accession>A0AAV2GNH8</accession>